<dbReference type="InterPro" id="IPR001036">
    <property type="entry name" value="Acrflvin-R"/>
</dbReference>
<dbReference type="SUPFAM" id="SSF82866">
    <property type="entry name" value="Multidrug efflux transporter AcrB transmembrane domain"/>
    <property type="match status" value="2"/>
</dbReference>
<name>A0A1G5ILX0_9BACT</name>
<feature type="transmembrane region" description="Helical" evidence="1">
    <location>
        <begin position="866"/>
        <end position="883"/>
    </location>
</feature>
<feature type="transmembrane region" description="Helical" evidence="1">
    <location>
        <begin position="1001"/>
        <end position="1026"/>
    </location>
</feature>
<organism evidence="2 3">
    <name type="scientific">Desulfoluna spongiiphila</name>
    <dbReference type="NCBI Taxonomy" id="419481"/>
    <lineage>
        <taxon>Bacteria</taxon>
        <taxon>Pseudomonadati</taxon>
        <taxon>Thermodesulfobacteriota</taxon>
        <taxon>Desulfobacteria</taxon>
        <taxon>Desulfobacterales</taxon>
        <taxon>Desulfolunaceae</taxon>
        <taxon>Desulfoluna</taxon>
    </lineage>
</organism>
<dbReference type="Proteomes" id="UP000198870">
    <property type="component" value="Unassembled WGS sequence"/>
</dbReference>
<dbReference type="Gene3D" id="3.30.2090.10">
    <property type="entry name" value="Multidrug efflux transporter AcrB TolC docking domain, DN and DC subdomains"/>
    <property type="match status" value="2"/>
</dbReference>
<feature type="transmembrane region" description="Helical" evidence="1">
    <location>
        <begin position="890"/>
        <end position="910"/>
    </location>
</feature>
<dbReference type="STRING" id="419481.SAMN05216233_12084"/>
<dbReference type="Gene3D" id="3.30.70.1430">
    <property type="entry name" value="Multidrug efflux transporter AcrB pore domain"/>
    <property type="match status" value="2"/>
</dbReference>
<dbReference type="Gene3D" id="3.30.70.1320">
    <property type="entry name" value="Multidrug efflux transporter AcrB pore domain like"/>
    <property type="match status" value="1"/>
</dbReference>
<keyword evidence="1" id="KW-0472">Membrane</keyword>
<dbReference type="PANTHER" id="PTHR32063">
    <property type="match status" value="1"/>
</dbReference>
<feature type="transmembrane region" description="Helical" evidence="1">
    <location>
        <begin position="365"/>
        <end position="382"/>
    </location>
</feature>
<dbReference type="SUPFAM" id="SSF82714">
    <property type="entry name" value="Multidrug efflux transporter AcrB TolC docking domain, DN and DC subdomains"/>
    <property type="match status" value="2"/>
</dbReference>
<dbReference type="RefSeq" id="WP_092213955.1">
    <property type="nucleotide sequence ID" value="NZ_FMUX01000020.1"/>
</dbReference>
<gene>
    <name evidence="2" type="ORF">SAMN05216233_12084</name>
</gene>
<dbReference type="PANTHER" id="PTHR32063:SF0">
    <property type="entry name" value="SWARMING MOTILITY PROTEIN SWRC"/>
    <property type="match status" value="1"/>
</dbReference>
<proteinExistence type="predicted"/>
<dbReference type="SUPFAM" id="SSF82693">
    <property type="entry name" value="Multidrug efflux transporter AcrB pore domain, PN1, PN2, PC1 and PC2 subdomains"/>
    <property type="match status" value="2"/>
</dbReference>
<dbReference type="Gene3D" id="3.30.70.1440">
    <property type="entry name" value="Multidrug efflux transporter AcrB pore domain"/>
    <property type="match status" value="1"/>
</dbReference>
<dbReference type="Gene3D" id="1.20.1640.10">
    <property type="entry name" value="Multidrug efflux transporter AcrB transmembrane domain"/>
    <property type="match status" value="2"/>
</dbReference>
<dbReference type="InterPro" id="IPR027463">
    <property type="entry name" value="AcrB_DN_DC_subdom"/>
</dbReference>
<dbReference type="Pfam" id="PF00873">
    <property type="entry name" value="ACR_tran"/>
    <property type="match status" value="1"/>
</dbReference>
<feature type="transmembrane region" description="Helical" evidence="1">
    <location>
        <begin position="922"/>
        <end position="942"/>
    </location>
</feature>
<dbReference type="GO" id="GO:0005886">
    <property type="term" value="C:plasma membrane"/>
    <property type="evidence" value="ECO:0007669"/>
    <property type="project" value="TreeGrafter"/>
</dbReference>
<evidence type="ECO:0000256" key="1">
    <source>
        <dbReference type="SAM" id="Phobius"/>
    </source>
</evidence>
<dbReference type="PRINTS" id="PR00702">
    <property type="entry name" value="ACRIFLAVINRP"/>
</dbReference>
<feature type="transmembrane region" description="Helical" evidence="1">
    <location>
        <begin position="466"/>
        <end position="493"/>
    </location>
</feature>
<keyword evidence="1" id="KW-1133">Transmembrane helix</keyword>
<dbReference type="EMBL" id="FMUX01000020">
    <property type="protein sequence ID" value="SCY76418.1"/>
    <property type="molecule type" value="Genomic_DNA"/>
</dbReference>
<feature type="transmembrane region" description="Helical" evidence="1">
    <location>
        <begin position="434"/>
        <end position="454"/>
    </location>
</feature>
<feature type="transmembrane region" description="Helical" evidence="1">
    <location>
        <begin position="341"/>
        <end position="359"/>
    </location>
</feature>
<keyword evidence="3" id="KW-1185">Reference proteome</keyword>
<feature type="transmembrane region" description="Helical" evidence="1">
    <location>
        <begin position="12"/>
        <end position="29"/>
    </location>
</feature>
<feature type="transmembrane region" description="Helical" evidence="1">
    <location>
        <begin position="505"/>
        <end position="525"/>
    </location>
</feature>
<evidence type="ECO:0000313" key="3">
    <source>
        <dbReference type="Proteomes" id="UP000198870"/>
    </source>
</evidence>
<dbReference type="GO" id="GO:0042910">
    <property type="term" value="F:xenobiotic transmembrane transporter activity"/>
    <property type="evidence" value="ECO:0007669"/>
    <property type="project" value="TreeGrafter"/>
</dbReference>
<dbReference type="OrthoDB" id="9807612at2"/>
<feature type="transmembrane region" description="Helical" evidence="1">
    <location>
        <begin position="389"/>
        <end position="410"/>
    </location>
</feature>
<protein>
    <submittedName>
        <fullName evidence="2">Hydrophobic/amphiphilic exporter-1, HAE1 family</fullName>
    </submittedName>
</protein>
<dbReference type="AlphaFoldDB" id="A0A1G5ILX0"/>
<sequence length="1047" mass="114735">MDLIKFSIQRPVTAAVMVIMIVLFGMIGLTKLPVQLAPDTELPEIEVMTSWPGASPSELETEVIERQEDNLKSLQNLQKMESSSYNDYATITLTFALETDVDTALLRVSNKLNEVSDYPDNVYEPVISSSGGSTRPIIWMQMRALEGSDTDILTQRTFFDNEVKQYIERVDGVASLMVFGGTKDQLEIVLDPEKMARRGITINQVIARVTAANNDISAGVLGIDRRNYRIRTTAKFQNVTDPLDVVIVDDGITRILLRDIATSRIGYEPQFVSVMENGAEGIVIGVKKQKGGNVLEIVERVHAEVDRLNEDVLAKRGLYINWSYDEAPYILRAISIMKKNVLIGAALAILVLITFLRSFRSTGTIGLAIPISAIGTFTTLWLMGRNLNVVSLAGISFAVGMLVDNSIVVLENIDRHLKLGKKTFDAVYEGATEVYGAVIASTLTTVAVFLPVIFMKQEAGQLFRDIAIAITTAILLSLFVSITVIPSFMHLIYKKKGPAQKEGGALGKVGDMFISSIMGVSNFFLKNTLTRVGCVVSFTAFSLLIAWALMPKAEYLPQGNQNFIMNILVPPPGYSAEKRHEVGEYVFEQTDAYRKDTGQGLPKIKNVFYVSADMISMFGVVCTDEDETRAGELIPSLNQIIYSMPGMFGISLQPGIFETGLGKGRTIDLNISGEDMGAIVQAGFTLWGAVGQAVPNSQIRPVPSLEMAYPEGRIIPDKKKLAAGGLTEQELGIYVDVLMDGRKVADYSPDGKDRIDLVVRSEEADFKTPEAILAAPMVNNHGKLVRVGDVATLSYEHGMTQIDRLEKRRNIRLEITPPIDVPLQEAMETIRTTVDGLSEAGQLSGLNVKLGGNANKLMETFHALKWNLALAILITYLLMASLFENFLYPFIILFSVPLAAAGGFIGLRLVDLLVARQPLDVLTMLGFIILVGTVVNNAILIVHQSLNNVRLENMLGMDAIKDAIRTRIRPIFMSVCTSISGFLPLVLATDSGSELYRGIGSVLLGGMALSTLFTLFVIPALLSFFIGYEEKGRKAAPVQESLERYSA</sequence>
<feature type="transmembrane region" description="Helical" evidence="1">
    <location>
        <begin position="971"/>
        <end position="989"/>
    </location>
</feature>
<keyword evidence="1" id="KW-0812">Transmembrane</keyword>
<feature type="transmembrane region" description="Helical" evidence="1">
    <location>
        <begin position="532"/>
        <end position="550"/>
    </location>
</feature>
<evidence type="ECO:0000313" key="2">
    <source>
        <dbReference type="EMBL" id="SCY76418.1"/>
    </source>
</evidence>
<accession>A0A1G5ILX0</accession>
<reference evidence="2 3" key="1">
    <citation type="submission" date="2016-10" db="EMBL/GenBank/DDBJ databases">
        <authorList>
            <person name="de Groot N.N."/>
        </authorList>
    </citation>
    <scope>NUCLEOTIDE SEQUENCE [LARGE SCALE GENOMIC DNA]</scope>
    <source>
        <strain evidence="2 3">AA1</strain>
    </source>
</reference>